<evidence type="ECO:0000256" key="2">
    <source>
        <dbReference type="ARBA" id="ARBA00022840"/>
    </source>
</evidence>
<dbReference type="InParanoid" id="L2GUU9"/>
<sequence length="604" mass="69167">MKEREKDKFDRSAFIIKDRCKPHKCRLECKKACPVNNMGKKCIEVTNTDKIAVIHENLCVDCGLCVKKCPFKAITMHNLPTSITRDLTHRYGQNLFKLHRLPIPKINSVVALIGTNGIGKSTTIKIMSNRLKPNLGVFKTSVSWQDIIKNFKGSELHGYFIKMLEGKVKCAVKEQYIDLIPGELKKKMKKERLLVRKFVKNENDAYTKDLVARLNMRHLLDRDLDELSGGELQRFCIFKTCLEDANSFFFDEPSSFLDVKQRIAISNVIREKRDFVFLVEHDLAIADLISDYGSVLYGKAGCYGIITKLFSIKQCINVFLSGFIPNENMKFRDEAMKFDRKEKMKVKEEKDVVAEEQGDVPDLEKLVLKSNEFVYNTMEQKYENFVLNVKPGLFKSGEIVVLLGENGMGKSTFLNLVKGVFSVSIKYQKINLKYDKSVRSLVIRLKAISCAELIKDLEIDKIMDHDVGKLSGGELQRLCLFICLSKSADIYLIDEPSAYLDCDTRIKVSRLLKRFAVNKQKPLFVVEHDLVMATYLADKIILFEGEPAVSSVASEPLDVNVAMNTFLKGLDITFRRDSETNRPRINKWGSVKDKEQKEAHKYFF</sequence>
<feature type="domain" description="ABC transporter" evidence="3">
    <location>
        <begin position="368"/>
        <end position="570"/>
    </location>
</feature>
<dbReference type="SUPFAM" id="SSF54862">
    <property type="entry name" value="4Fe-4S ferredoxins"/>
    <property type="match status" value="1"/>
</dbReference>
<dbReference type="NCBIfam" id="NF009945">
    <property type="entry name" value="PRK13409.1"/>
    <property type="match status" value="1"/>
</dbReference>
<dbReference type="InterPro" id="IPR003439">
    <property type="entry name" value="ABC_transporter-like_ATP-bd"/>
</dbReference>
<dbReference type="GO" id="GO:0032790">
    <property type="term" value="P:ribosome disassembly"/>
    <property type="evidence" value="ECO:0007669"/>
    <property type="project" value="EnsemblFungi"/>
</dbReference>
<dbReference type="HOGENOM" id="CLU_017344_4_1_1"/>
<dbReference type="GO" id="GO:0006413">
    <property type="term" value="P:translational initiation"/>
    <property type="evidence" value="ECO:0007669"/>
    <property type="project" value="EnsemblFungi"/>
</dbReference>
<dbReference type="Pfam" id="PF00037">
    <property type="entry name" value="Fer4"/>
    <property type="match status" value="1"/>
</dbReference>
<evidence type="ECO:0008006" key="7">
    <source>
        <dbReference type="Google" id="ProtNLM"/>
    </source>
</evidence>
<dbReference type="GO" id="GO:0045727">
    <property type="term" value="P:positive regulation of translation"/>
    <property type="evidence" value="ECO:0007669"/>
    <property type="project" value="EnsemblFungi"/>
</dbReference>
<dbReference type="FunCoup" id="L2GUU9">
    <property type="interactions" value="325"/>
</dbReference>
<evidence type="ECO:0000259" key="3">
    <source>
        <dbReference type="PROSITE" id="PS50893"/>
    </source>
</evidence>
<dbReference type="Gene3D" id="3.40.50.300">
    <property type="entry name" value="P-loop containing nucleotide triphosphate hydrolases"/>
    <property type="match status" value="2"/>
</dbReference>
<dbReference type="GO" id="GO:0042273">
    <property type="term" value="P:ribosomal large subunit biogenesis"/>
    <property type="evidence" value="ECO:0007669"/>
    <property type="project" value="EnsemblFungi"/>
</dbReference>
<dbReference type="Proteomes" id="UP000011081">
    <property type="component" value="Unassembled WGS sequence"/>
</dbReference>
<evidence type="ECO:0000256" key="1">
    <source>
        <dbReference type="ARBA" id="ARBA00022741"/>
    </source>
</evidence>
<dbReference type="PROSITE" id="PS51379">
    <property type="entry name" value="4FE4S_FER_2"/>
    <property type="match status" value="1"/>
</dbReference>
<dbReference type="SUPFAM" id="SSF52540">
    <property type="entry name" value="P-loop containing nucleoside triphosphate hydrolases"/>
    <property type="match status" value="2"/>
</dbReference>
<accession>L2GUU9</accession>
<dbReference type="GO" id="GO:0016887">
    <property type="term" value="F:ATP hydrolysis activity"/>
    <property type="evidence" value="ECO:0007669"/>
    <property type="project" value="InterPro"/>
</dbReference>
<keyword evidence="1" id="KW-0547">Nucleotide-binding</keyword>
<dbReference type="SMART" id="SM00382">
    <property type="entry name" value="AAA"/>
    <property type="match status" value="2"/>
</dbReference>
<dbReference type="GO" id="GO:0005634">
    <property type="term" value="C:nucleus"/>
    <property type="evidence" value="ECO:0007669"/>
    <property type="project" value="EnsemblFungi"/>
</dbReference>
<gene>
    <name evidence="5" type="ORF">VCUG_01153</name>
</gene>
<dbReference type="STRING" id="948595.L2GUU9"/>
<dbReference type="OMA" id="MVCIQNG"/>
<keyword evidence="2" id="KW-0067">ATP-binding</keyword>
<protein>
    <recommendedName>
        <fullName evidence="7">ABC transporter E family member 2</fullName>
    </recommendedName>
</protein>
<dbReference type="PROSITE" id="PS50893">
    <property type="entry name" value="ABC_TRANSPORTER_2"/>
    <property type="match status" value="2"/>
</dbReference>
<dbReference type="InterPro" id="IPR007209">
    <property type="entry name" value="RNaseL-inhib-like_metal-bd_dom"/>
</dbReference>
<dbReference type="GO" id="GO:0005506">
    <property type="term" value="F:iron ion binding"/>
    <property type="evidence" value="ECO:0007669"/>
    <property type="project" value="EnsemblFungi"/>
</dbReference>
<dbReference type="InterPro" id="IPR027417">
    <property type="entry name" value="P-loop_NTPase"/>
</dbReference>
<dbReference type="GO" id="GO:0000054">
    <property type="term" value="P:ribosomal subunit export from nucleus"/>
    <property type="evidence" value="ECO:0007669"/>
    <property type="project" value="EnsemblFungi"/>
</dbReference>
<feature type="domain" description="4Fe-4S ferredoxin-type" evidence="4">
    <location>
        <begin position="50"/>
        <end position="79"/>
    </location>
</feature>
<proteinExistence type="predicted"/>
<dbReference type="GO" id="GO:0005852">
    <property type="term" value="C:eukaryotic translation initiation factor 3 complex"/>
    <property type="evidence" value="ECO:0007669"/>
    <property type="project" value="EnsemblFungi"/>
</dbReference>
<dbReference type="GeneID" id="19879034"/>
<dbReference type="InterPro" id="IPR017900">
    <property type="entry name" value="4Fe4S_Fe_S_CS"/>
</dbReference>
<dbReference type="InterPro" id="IPR003593">
    <property type="entry name" value="AAA+_ATPase"/>
</dbReference>
<dbReference type="PANTHER" id="PTHR19248">
    <property type="entry name" value="ATP-BINDING TRANSPORT PROTEIN-RELATED"/>
    <property type="match status" value="1"/>
</dbReference>
<dbReference type="OrthoDB" id="6593433at2759"/>
<evidence type="ECO:0000313" key="6">
    <source>
        <dbReference type="Proteomes" id="UP000011081"/>
    </source>
</evidence>
<dbReference type="Pfam" id="PF00005">
    <property type="entry name" value="ABC_tran"/>
    <property type="match status" value="2"/>
</dbReference>
<dbReference type="InterPro" id="IPR013283">
    <property type="entry name" value="RLI1"/>
</dbReference>
<dbReference type="InterPro" id="IPR017896">
    <property type="entry name" value="4Fe4S_Fe-S-bd"/>
</dbReference>
<organism evidence="5 6">
    <name type="scientific">Vavraia culicis (isolate floridensis)</name>
    <name type="common">Microsporidian parasite</name>
    <dbReference type="NCBI Taxonomy" id="948595"/>
    <lineage>
        <taxon>Eukaryota</taxon>
        <taxon>Fungi</taxon>
        <taxon>Fungi incertae sedis</taxon>
        <taxon>Microsporidia</taxon>
        <taxon>Pleistophoridae</taxon>
        <taxon>Vavraia</taxon>
    </lineage>
</organism>
<feature type="domain" description="ABC transporter" evidence="3">
    <location>
        <begin position="82"/>
        <end position="322"/>
    </location>
</feature>
<dbReference type="PROSITE" id="PS00198">
    <property type="entry name" value="4FE4S_FER_1"/>
    <property type="match status" value="1"/>
</dbReference>
<name>L2GUU9_VAVCU</name>
<dbReference type="AlphaFoldDB" id="L2GUU9"/>
<reference evidence="6" key="1">
    <citation type="submission" date="2011-03" db="EMBL/GenBank/DDBJ databases">
        <title>The genome sequence of Vavraia culicis strain floridensis.</title>
        <authorList>
            <consortium name="The Broad Institute Genome Sequencing Platform"/>
            <person name="Cuomo C."/>
            <person name="Becnel J."/>
            <person name="Sanscrainte N."/>
            <person name="Young S.K."/>
            <person name="Zeng Q."/>
            <person name="Gargeya S."/>
            <person name="Fitzgerald M."/>
            <person name="Haas B."/>
            <person name="Abouelleil A."/>
            <person name="Alvarado L."/>
            <person name="Arachchi H.M."/>
            <person name="Berlin A."/>
            <person name="Chapman S.B."/>
            <person name="Gearin G."/>
            <person name="Goldberg J."/>
            <person name="Griggs A."/>
            <person name="Gujja S."/>
            <person name="Hansen M."/>
            <person name="Heiman D."/>
            <person name="Howarth C."/>
            <person name="Larimer J."/>
            <person name="Lui A."/>
            <person name="MacDonald P.J.P."/>
            <person name="McCowen C."/>
            <person name="Montmayeur A."/>
            <person name="Murphy C."/>
            <person name="Neiman D."/>
            <person name="Pearson M."/>
            <person name="Priest M."/>
            <person name="Roberts A."/>
            <person name="Saif S."/>
            <person name="Shea T."/>
            <person name="Sisk P."/>
            <person name="Stolte C."/>
            <person name="Sykes S."/>
            <person name="Wortman J."/>
            <person name="Nusbaum C."/>
            <person name="Birren B."/>
        </authorList>
    </citation>
    <scope>NUCLEOTIDE SEQUENCE [LARGE SCALE GENOMIC DNA]</scope>
    <source>
        <strain evidence="6">floridensis</strain>
    </source>
</reference>
<evidence type="ECO:0000313" key="5">
    <source>
        <dbReference type="EMBL" id="ELA47384.1"/>
    </source>
</evidence>
<keyword evidence="6" id="KW-1185">Reference proteome</keyword>
<dbReference type="RefSeq" id="XP_008074173.1">
    <property type="nucleotide sequence ID" value="XM_008075982.1"/>
</dbReference>
<dbReference type="VEuPathDB" id="MicrosporidiaDB:VCUG_01153"/>
<dbReference type="PRINTS" id="PR01868">
    <property type="entry name" value="ABCEFAMILY"/>
</dbReference>
<dbReference type="Pfam" id="PF04068">
    <property type="entry name" value="Fer4_RLI"/>
    <property type="match status" value="1"/>
</dbReference>
<evidence type="ECO:0000259" key="4">
    <source>
        <dbReference type="PROSITE" id="PS51379"/>
    </source>
</evidence>
<dbReference type="GO" id="GO:0005524">
    <property type="term" value="F:ATP binding"/>
    <property type="evidence" value="ECO:0007669"/>
    <property type="project" value="UniProtKB-KW"/>
</dbReference>
<dbReference type="GO" id="GO:0006415">
    <property type="term" value="P:translational termination"/>
    <property type="evidence" value="ECO:0007669"/>
    <property type="project" value="EnsemblFungi"/>
</dbReference>
<dbReference type="EMBL" id="GL877419">
    <property type="protein sequence ID" value="ELA47384.1"/>
    <property type="molecule type" value="Genomic_DNA"/>
</dbReference>